<sequence length="60" mass="6551">VLGLKSKSSRGSLIVSSSLVASFQANKQGAKHGCSLQEIHGSFYHPGCRFYDIIDVFFCK</sequence>
<feature type="non-terminal residue" evidence="1">
    <location>
        <position position="1"/>
    </location>
</feature>
<proteinExistence type="predicted"/>
<accession>A0A0K2UWX7</accession>
<reference evidence="1" key="1">
    <citation type="submission" date="2014-05" db="EMBL/GenBank/DDBJ databases">
        <authorList>
            <person name="Chronopoulou M."/>
        </authorList>
    </citation>
    <scope>NUCLEOTIDE SEQUENCE</scope>
    <source>
        <tissue evidence="1">Whole organism</tissue>
    </source>
</reference>
<evidence type="ECO:0000313" key="1">
    <source>
        <dbReference type="EMBL" id="CDW42768.1"/>
    </source>
</evidence>
<organism evidence="1">
    <name type="scientific">Lepeophtheirus salmonis</name>
    <name type="common">Salmon louse</name>
    <name type="synonym">Caligus salmonis</name>
    <dbReference type="NCBI Taxonomy" id="72036"/>
    <lineage>
        <taxon>Eukaryota</taxon>
        <taxon>Metazoa</taxon>
        <taxon>Ecdysozoa</taxon>
        <taxon>Arthropoda</taxon>
        <taxon>Crustacea</taxon>
        <taxon>Multicrustacea</taxon>
        <taxon>Hexanauplia</taxon>
        <taxon>Copepoda</taxon>
        <taxon>Siphonostomatoida</taxon>
        <taxon>Caligidae</taxon>
        <taxon>Lepeophtheirus</taxon>
    </lineage>
</organism>
<name>A0A0K2UWX7_LEPSM</name>
<dbReference type="AlphaFoldDB" id="A0A0K2UWX7"/>
<dbReference type="EMBL" id="HACA01025407">
    <property type="protein sequence ID" value="CDW42768.1"/>
    <property type="molecule type" value="Transcribed_RNA"/>
</dbReference>
<protein>
    <submittedName>
        <fullName evidence="1">Uncharacterized protein</fullName>
    </submittedName>
</protein>